<proteinExistence type="predicted"/>
<keyword evidence="1" id="KW-0812">Transmembrane</keyword>
<dbReference type="Pfam" id="PF09898">
    <property type="entry name" value="DUF2125"/>
    <property type="match status" value="1"/>
</dbReference>
<reference evidence="2 3" key="1">
    <citation type="submission" date="2015-03" db="EMBL/GenBank/DDBJ databases">
        <authorList>
            <person name="Hassan Y.I."/>
            <person name="Lepp D."/>
            <person name="Li X.-Z."/>
            <person name="Zhou T."/>
        </authorList>
    </citation>
    <scope>NUCLEOTIDE SEQUENCE [LARGE SCALE GENOMIC DNA]</scope>
    <source>
        <strain evidence="2 3">BD-c194</strain>
    </source>
</reference>
<accession>A0A0F5FX22</accession>
<evidence type="ECO:0000313" key="3">
    <source>
        <dbReference type="Proteomes" id="UP000033632"/>
    </source>
</evidence>
<dbReference type="Proteomes" id="UP000033632">
    <property type="component" value="Unassembled WGS sequence"/>
</dbReference>
<name>A0A0F5FX22_9HYPH</name>
<feature type="transmembrane region" description="Helical" evidence="1">
    <location>
        <begin position="6"/>
        <end position="25"/>
    </location>
</feature>
<comment type="caution">
    <text evidence="2">The sequence shown here is derived from an EMBL/GenBank/DDBJ whole genome shotgun (WGS) entry which is preliminary data.</text>
</comment>
<gene>
    <name evidence="2" type="ORF">VE25_02175</name>
</gene>
<evidence type="ECO:0000256" key="1">
    <source>
        <dbReference type="SAM" id="Phobius"/>
    </source>
</evidence>
<dbReference type="PATRIC" id="fig|443610.3.peg.2909"/>
<dbReference type="RefSeq" id="WP_046106947.1">
    <property type="nucleotide sequence ID" value="NZ_JZEX01000033.1"/>
</dbReference>
<organism evidence="2 3">
    <name type="scientific">Devosia geojensis</name>
    <dbReference type="NCBI Taxonomy" id="443610"/>
    <lineage>
        <taxon>Bacteria</taxon>
        <taxon>Pseudomonadati</taxon>
        <taxon>Pseudomonadota</taxon>
        <taxon>Alphaproteobacteria</taxon>
        <taxon>Hyphomicrobiales</taxon>
        <taxon>Devosiaceae</taxon>
        <taxon>Devosia</taxon>
    </lineage>
</organism>
<evidence type="ECO:0008006" key="4">
    <source>
        <dbReference type="Google" id="ProtNLM"/>
    </source>
</evidence>
<dbReference type="InterPro" id="IPR018666">
    <property type="entry name" value="DUF2125"/>
</dbReference>
<dbReference type="OrthoDB" id="7169664at2"/>
<keyword evidence="3" id="KW-1185">Reference proteome</keyword>
<dbReference type="STRING" id="443610.VE25_02175"/>
<evidence type="ECO:0000313" key="2">
    <source>
        <dbReference type="EMBL" id="KKB13404.1"/>
    </source>
</evidence>
<sequence length="322" mass="33784">MNRFAYLILAIVLFVVLWTGGWFFLSGQVRGTVESLAANDGETAPRLTCERLDVGGFPFRFDVDCAGARIVSGDITVAVPGIGVSALVYRPTHLIGAARGPATLTDAFTGARNSVSWSALDASLRLAGWRIERFSLVGRDLAWTDTLFGEALIASSSEGEAHLIDIPEQLDAEAGRAALAGYVRLSGLDAPAFAVAGGETQLETELTGLPADLRLLGAPDALRAWQQAGGQLRIVSLNATAGQDYLRADGEVSLNDAGQAEGQLRIASHGVVERIEGLFPEPYRGLILGQPAADGSYANTINLRGGVIASGMVPAGIIPPLF</sequence>
<keyword evidence="1" id="KW-1133">Transmembrane helix</keyword>
<keyword evidence="1" id="KW-0472">Membrane</keyword>
<protein>
    <recommendedName>
        <fullName evidence="4">DUF2125 domain-containing protein</fullName>
    </recommendedName>
</protein>
<dbReference type="AlphaFoldDB" id="A0A0F5FX22"/>
<dbReference type="EMBL" id="JZEX01000033">
    <property type="protein sequence ID" value="KKB13404.1"/>
    <property type="molecule type" value="Genomic_DNA"/>
</dbReference>